<comment type="caution">
    <text evidence="1">The sequence shown here is derived from an EMBL/GenBank/DDBJ whole genome shotgun (WGS) entry which is preliminary data.</text>
</comment>
<proteinExistence type="predicted"/>
<dbReference type="AlphaFoldDB" id="A0A7J8QBG9"/>
<gene>
    <name evidence="1" type="ORF">Gorai_008366</name>
</gene>
<dbReference type="Proteomes" id="UP000593578">
    <property type="component" value="Unassembled WGS sequence"/>
</dbReference>
<protein>
    <submittedName>
        <fullName evidence="1">Uncharacterized protein</fullName>
    </submittedName>
</protein>
<accession>A0A7J8QBG9</accession>
<evidence type="ECO:0000313" key="2">
    <source>
        <dbReference type="Proteomes" id="UP000593578"/>
    </source>
</evidence>
<name>A0A7J8QBG9_GOSRA</name>
<sequence length="52" mass="6152">MQIRKDCPQFLQRSSSWHKKPKKIAQNPKIMRAVRLQFLTWEGPLVSSNFVP</sequence>
<evidence type="ECO:0000313" key="1">
    <source>
        <dbReference type="EMBL" id="MBA0598610.1"/>
    </source>
</evidence>
<organism evidence="1 2">
    <name type="scientific">Gossypium raimondii</name>
    <name type="common">Peruvian cotton</name>
    <name type="synonym">Gossypium klotzschianum subsp. raimondii</name>
    <dbReference type="NCBI Taxonomy" id="29730"/>
    <lineage>
        <taxon>Eukaryota</taxon>
        <taxon>Viridiplantae</taxon>
        <taxon>Streptophyta</taxon>
        <taxon>Embryophyta</taxon>
        <taxon>Tracheophyta</taxon>
        <taxon>Spermatophyta</taxon>
        <taxon>Magnoliopsida</taxon>
        <taxon>eudicotyledons</taxon>
        <taxon>Gunneridae</taxon>
        <taxon>Pentapetalae</taxon>
        <taxon>rosids</taxon>
        <taxon>malvids</taxon>
        <taxon>Malvales</taxon>
        <taxon>Malvaceae</taxon>
        <taxon>Malvoideae</taxon>
        <taxon>Gossypium</taxon>
    </lineage>
</organism>
<reference evidence="1 2" key="1">
    <citation type="journal article" date="2019" name="Genome Biol. Evol.">
        <title>Insights into the evolution of the New World diploid cottons (Gossypium, subgenus Houzingenia) based on genome sequencing.</title>
        <authorList>
            <person name="Grover C.E."/>
            <person name="Arick M.A. 2nd"/>
            <person name="Thrash A."/>
            <person name="Conover J.L."/>
            <person name="Sanders W.S."/>
            <person name="Peterson D.G."/>
            <person name="Frelichowski J.E."/>
            <person name="Scheffler J.A."/>
            <person name="Scheffler B.E."/>
            <person name="Wendel J.F."/>
        </authorList>
    </citation>
    <scope>NUCLEOTIDE SEQUENCE [LARGE SCALE GENOMIC DNA]</scope>
    <source>
        <strain evidence="1">8</strain>
        <tissue evidence="1">Leaf</tissue>
    </source>
</reference>
<dbReference type="EMBL" id="JABEZZ010000010">
    <property type="protein sequence ID" value="MBA0598610.1"/>
    <property type="molecule type" value="Genomic_DNA"/>
</dbReference>